<dbReference type="AlphaFoldDB" id="A0A093RNT5"/>
<comment type="similarity">
    <text evidence="3">Belongs to the DsrH/TusB family.</text>
</comment>
<protein>
    <recommendedName>
        <fullName evidence="3">Protein TusB</fullName>
    </recommendedName>
    <alternativeName>
        <fullName evidence="3">tRNA 2-thiouridine synthesizing protein B</fullName>
    </alternativeName>
</protein>
<evidence type="ECO:0000256" key="1">
    <source>
        <dbReference type="ARBA" id="ARBA00022490"/>
    </source>
</evidence>
<dbReference type="GO" id="GO:1990228">
    <property type="term" value="C:sulfurtransferase complex"/>
    <property type="evidence" value="ECO:0007669"/>
    <property type="project" value="TreeGrafter"/>
</dbReference>
<dbReference type="Gene3D" id="3.40.1260.10">
    <property type="entry name" value="DsrEFH-like"/>
    <property type="match status" value="1"/>
</dbReference>
<evidence type="ECO:0000256" key="2">
    <source>
        <dbReference type="ARBA" id="ARBA00022694"/>
    </source>
</evidence>
<gene>
    <name evidence="3" type="primary">tusB</name>
    <name evidence="4" type="ORF">KP22_14000</name>
</gene>
<keyword evidence="1 3" id="KW-0963">Cytoplasm</keyword>
<dbReference type="STRING" id="55207.KP22_14000"/>
<dbReference type="PANTHER" id="PTHR37526:SF1">
    <property type="entry name" value="PROTEIN TUSB"/>
    <property type="match status" value="1"/>
</dbReference>
<dbReference type="Pfam" id="PF04077">
    <property type="entry name" value="DsrH"/>
    <property type="match status" value="1"/>
</dbReference>
<comment type="subcellular location">
    <subcellularLocation>
        <location evidence="3">Cytoplasm</location>
    </subcellularLocation>
</comment>
<evidence type="ECO:0000313" key="4">
    <source>
        <dbReference type="EMBL" id="KFX04460.1"/>
    </source>
</evidence>
<comment type="subunit">
    <text evidence="3">Heterohexamer, formed by a dimer of trimers. The hexameric TusBCD complex contains 2 copies each of TusB, TusC and TusD. The TusBCD complex interacts with TusE.</text>
</comment>
<name>A0A093RNT5_9GAMM</name>
<dbReference type="RefSeq" id="WP_039324756.1">
    <property type="nucleotide sequence ID" value="NZ_JQHM01000005.1"/>
</dbReference>
<dbReference type="NCBIfam" id="TIGR03011">
    <property type="entry name" value="sulf_tusB_dsrH"/>
    <property type="match status" value="1"/>
</dbReference>
<reference evidence="4 5" key="1">
    <citation type="submission" date="2014-08" db="EMBL/GenBank/DDBJ databases">
        <title>Genome sequences of NCPPB Pectobacterium isolates.</title>
        <authorList>
            <person name="Glover R.H."/>
            <person name="Sapp M."/>
            <person name="Elphinstone J."/>
        </authorList>
    </citation>
    <scope>NUCLEOTIDE SEQUENCE [LARGE SCALE GENOMIC DNA]</scope>
    <source>
        <strain evidence="4 5">NCPPB 2795</strain>
    </source>
</reference>
<accession>A0A093RNT5</accession>
<evidence type="ECO:0000313" key="5">
    <source>
        <dbReference type="Proteomes" id="UP000032874"/>
    </source>
</evidence>
<dbReference type="InterPro" id="IPR027396">
    <property type="entry name" value="DsrEFH-like"/>
</dbReference>
<dbReference type="InterPro" id="IPR023526">
    <property type="entry name" value="Sulphur_relay_TusB"/>
</dbReference>
<keyword evidence="2 3" id="KW-0819">tRNA processing</keyword>
<dbReference type="NCBIfam" id="NF010035">
    <property type="entry name" value="PRK13510.1"/>
    <property type="match status" value="1"/>
</dbReference>
<dbReference type="InterPro" id="IPR007215">
    <property type="entry name" value="Sulphur_relay_TusB/DsrH"/>
</dbReference>
<dbReference type="eggNOG" id="COG2168">
    <property type="taxonomic scope" value="Bacteria"/>
</dbReference>
<dbReference type="SUPFAM" id="SSF75169">
    <property type="entry name" value="DsrEFH-like"/>
    <property type="match status" value="1"/>
</dbReference>
<evidence type="ECO:0000256" key="3">
    <source>
        <dbReference type="HAMAP-Rule" id="MF_01564"/>
    </source>
</evidence>
<dbReference type="EMBL" id="JQHM01000005">
    <property type="protein sequence ID" value="KFX04460.1"/>
    <property type="molecule type" value="Genomic_DNA"/>
</dbReference>
<dbReference type="Proteomes" id="UP000032874">
    <property type="component" value="Unassembled WGS sequence"/>
</dbReference>
<sequence length="95" mass="10544">MLHTLSRSPYHVDLDALLRSLDQGDALLLLQDGVIAGLADGDIILRLLDSAVLLYALRPDTEARGITEQISSSVVFIDYNEFVQLTVEHPQQLAW</sequence>
<comment type="function">
    <text evidence="3">Part of a sulfur-relay system required for 2-thiolation of 5-methylaminomethyl-2-thiouridine (mnm(5)s(2)U) at tRNA wobble positions.</text>
</comment>
<dbReference type="HAMAP" id="MF_01564">
    <property type="entry name" value="Thiourid_synth_B"/>
    <property type="match status" value="1"/>
</dbReference>
<dbReference type="GO" id="GO:0002143">
    <property type="term" value="P:tRNA wobble position uridine thiolation"/>
    <property type="evidence" value="ECO:0007669"/>
    <property type="project" value="InterPro"/>
</dbReference>
<dbReference type="PANTHER" id="PTHR37526">
    <property type="entry name" value="PROTEIN TUSB"/>
    <property type="match status" value="1"/>
</dbReference>
<proteinExistence type="inferred from homology"/>
<comment type="caution">
    <text evidence="4">The sequence shown here is derived from an EMBL/GenBank/DDBJ whole genome shotgun (WGS) entry which is preliminary data.</text>
</comment>
<organism evidence="4 5">
    <name type="scientific">Pectobacterium betavasculorum</name>
    <dbReference type="NCBI Taxonomy" id="55207"/>
    <lineage>
        <taxon>Bacteria</taxon>
        <taxon>Pseudomonadati</taxon>
        <taxon>Pseudomonadota</taxon>
        <taxon>Gammaproteobacteria</taxon>
        <taxon>Enterobacterales</taxon>
        <taxon>Pectobacteriaceae</taxon>
        <taxon>Pectobacterium</taxon>
    </lineage>
</organism>